<name>A0A5J4PY23_9EUKA</name>
<gene>
    <name evidence="1" type="ORF">EZS28_055705</name>
</gene>
<reference evidence="1 2" key="1">
    <citation type="submission" date="2019-03" db="EMBL/GenBank/DDBJ databases">
        <title>Single cell metagenomics reveals metabolic interactions within the superorganism composed of flagellate Streblomastix strix and complex community of Bacteroidetes bacteria on its surface.</title>
        <authorList>
            <person name="Treitli S.C."/>
            <person name="Kolisko M."/>
            <person name="Husnik F."/>
            <person name="Keeling P."/>
            <person name="Hampl V."/>
        </authorList>
    </citation>
    <scope>NUCLEOTIDE SEQUENCE [LARGE SCALE GENOMIC DNA]</scope>
    <source>
        <strain evidence="1">ST1C</strain>
    </source>
</reference>
<accession>A0A5J4PY23</accession>
<proteinExistence type="predicted"/>
<comment type="caution">
    <text evidence="1">The sequence shown here is derived from an EMBL/GenBank/DDBJ whole genome shotgun (WGS) entry which is preliminary data.</text>
</comment>
<dbReference type="EMBL" id="SNRW01048179">
    <property type="protein sequence ID" value="KAA6313731.1"/>
    <property type="molecule type" value="Genomic_DNA"/>
</dbReference>
<dbReference type="AlphaFoldDB" id="A0A5J4PY23"/>
<dbReference type="Proteomes" id="UP000324800">
    <property type="component" value="Unassembled WGS sequence"/>
</dbReference>
<evidence type="ECO:0000313" key="2">
    <source>
        <dbReference type="Proteomes" id="UP000324800"/>
    </source>
</evidence>
<feature type="non-terminal residue" evidence="1">
    <location>
        <position position="1"/>
    </location>
</feature>
<organism evidence="1 2">
    <name type="scientific">Streblomastix strix</name>
    <dbReference type="NCBI Taxonomy" id="222440"/>
    <lineage>
        <taxon>Eukaryota</taxon>
        <taxon>Metamonada</taxon>
        <taxon>Preaxostyla</taxon>
        <taxon>Oxymonadida</taxon>
        <taxon>Streblomastigidae</taxon>
        <taxon>Streblomastix</taxon>
    </lineage>
</organism>
<protein>
    <submittedName>
        <fullName evidence="1">Uncharacterized protein</fullName>
    </submittedName>
</protein>
<evidence type="ECO:0000313" key="1">
    <source>
        <dbReference type="EMBL" id="KAA6313731.1"/>
    </source>
</evidence>
<sequence>NLISYSPLDTGRQRILEAGIQLIDAIKDKETLQTISSSYQQLVNATFKQFQDEERDMLNREYRGSKNVTQEKILESGSGGRGVKIDVEDEMKQIMMQKTTTIRTIMKKQHAPTIKL</sequence>